<keyword evidence="2" id="KW-1185">Reference proteome</keyword>
<reference evidence="1" key="1">
    <citation type="submission" date="2023-10" db="EMBL/GenBank/DDBJ databases">
        <title>Whole genome sequencing of actinobacterial strain Amycolatopsis sp. (BCA-696) identifies the underlying plant growth-promoting genes.</title>
        <authorList>
            <person name="Gandham P."/>
            <person name="Vadla N."/>
            <person name="Saji A."/>
            <person name="Srinivas V."/>
            <person name="Ruperao P."/>
            <person name="Selvanayagam S."/>
            <person name="Saxena R.K."/>
            <person name="Rathore A."/>
            <person name="Gopalakrishnan S."/>
            <person name="Thakur V."/>
        </authorList>
    </citation>
    <scope>NUCLEOTIDE SEQUENCE</scope>
    <source>
        <strain evidence="1">BCA-696</strain>
    </source>
</reference>
<proteinExistence type="predicted"/>
<name>A0ACD5BGK5_9PSEU</name>
<evidence type="ECO:0000313" key="2">
    <source>
        <dbReference type="Proteomes" id="UP001456344"/>
    </source>
</evidence>
<organism evidence="1 2">
    <name type="scientific">Amycolatopsis coloradensis</name>
    <dbReference type="NCBI Taxonomy" id="76021"/>
    <lineage>
        <taxon>Bacteria</taxon>
        <taxon>Bacillati</taxon>
        <taxon>Actinomycetota</taxon>
        <taxon>Actinomycetes</taxon>
        <taxon>Pseudonocardiales</taxon>
        <taxon>Pseudonocardiaceae</taxon>
        <taxon>Amycolatopsis</taxon>
    </lineage>
</organism>
<protein>
    <submittedName>
        <fullName evidence="1">LuxR C-terminal-related transcriptional regulator</fullName>
    </submittedName>
</protein>
<evidence type="ECO:0000313" key="1">
    <source>
        <dbReference type="EMBL" id="WYW18567.1"/>
    </source>
</evidence>
<gene>
    <name evidence="1" type="ORF">LCL61_23770</name>
</gene>
<accession>A0ACD5BGK5</accession>
<dbReference type="EMBL" id="CP150484">
    <property type="protein sequence ID" value="WYW18567.1"/>
    <property type="molecule type" value="Genomic_DNA"/>
</dbReference>
<dbReference type="Proteomes" id="UP001456344">
    <property type="component" value="Chromosome"/>
</dbReference>
<sequence>MGTAAAAGRPGSIPAGTTSFVGRKKDIAEVKRLLSKARLVTLTGVGGVGKTRLALRTAAELRRAFPDGAWLVELADLSDPDLMAHTVLEALGVRDDTGRDQADVLADHLRERRILVILDNCEHLIEVCAASADRLLRVSPGLRFLATSRERLGIPGEHLWQVAPLPLPESLVPLRSGAWRGYPAMTLFAERAAAVEPAFVVTDENQALVANVCRMLAGIPLAIELAAVRLRALSLEELETRLADSFHLLAKGERGGLPRHQTLLAAVEWSHDLCGAAERVLWARASVFGGGFSLHAAESVCAGDGLPARSVLGHLAGLVDKSVLLFERDGDRTRYRLLEPLRQFGRAKLRDMGDEDSILRRHRDYYLAQAEQSEREWFGPNQAEIFTRTKLEHANLRAALDYCLATPSEGRTGLKLAGTLWFYWAGCGVLGEGRHWLDHALEAVPDGGEDRLKALWVNGYVSTLQGDVSHAVTLLGECRTEAGRVGDEAALAYATHRLGCNALVGDDVGYAKDLFEDARIRYRRLGEMNGNVMLAGIEMAIASIFLGELEEAAALCEEARAIGAAHGEEWAYAYAIYVLALVALNRGEFELATGYARNCLKIKRTFNDLLGMVLSIEVLAWIESSLRHWVRAATLLGCAGRIWQSVGYPMFGSKYFGAPHGDCEAATREALGDSRYAVLSRYGSEFTLEEAVAFALDEAEVAESAPVAEVETVLTDREHEVAVLITDGLSNQEIADRLVISRRTAEGHVQRILRKLSFDSRAQIAAWVTQTAVRSERNGSVRGSRPE</sequence>